<dbReference type="PIRSF" id="PIRSF036625">
    <property type="entry name" value="GAF_ANTAR"/>
    <property type="match status" value="1"/>
</dbReference>
<name>A0A2U1FL86_9PSEU</name>
<evidence type="ECO:0000313" key="5">
    <source>
        <dbReference type="Proteomes" id="UP000245639"/>
    </source>
</evidence>
<dbReference type="RefSeq" id="WP_207787070.1">
    <property type="nucleotide sequence ID" value="NZ_QEKW01000002.1"/>
</dbReference>
<keyword evidence="5" id="KW-1185">Reference proteome</keyword>
<gene>
    <name evidence="4" type="ORF">C8D89_10292</name>
</gene>
<keyword evidence="2" id="KW-0804">Transcription</keyword>
<dbReference type="EMBL" id="QEKW01000002">
    <property type="protein sequence ID" value="PVZ12944.1"/>
    <property type="molecule type" value="Genomic_DNA"/>
</dbReference>
<feature type="domain" description="ANTAR" evidence="3">
    <location>
        <begin position="181"/>
        <end position="242"/>
    </location>
</feature>
<dbReference type="InterPro" id="IPR029016">
    <property type="entry name" value="GAF-like_dom_sf"/>
</dbReference>
<dbReference type="AlphaFoldDB" id="A0A2U1FL86"/>
<evidence type="ECO:0000256" key="1">
    <source>
        <dbReference type="ARBA" id="ARBA00023015"/>
    </source>
</evidence>
<dbReference type="InterPro" id="IPR036388">
    <property type="entry name" value="WH-like_DNA-bd_sf"/>
</dbReference>
<evidence type="ECO:0000259" key="3">
    <source>
        <dbReference type="PROSITE" id="PS50921"/>
    </source>
</evidence>
<dbReference type="SMART" id="SM01012">
    <property type="entry name" value="ANTAR"/>
    <property type="match status" value="1"/>
</dbReference>
<dbReference type="InterPro" id="IPR012074">
    <property type="entry name" value="GAF_ANTAR"/>
</dbReference>
<dbReference type="Pfam" id="PF13185">
    <property type="entry name" value="GAF_2"/>
    <property type="match status" value="1"/>
</dbReference>
<comment type="caution">
    <text evidence="4">The sequence shown here is derived from an EMBL/GenBank/DDBJ whole genome shotgun (WGS) entry which is preliminary data.</text>
</comment>
<organism evidence="4 5">
    <name type="scientific">Actinomycetospora cinnamomea</name>
    <dbReference type="NCBI Taxonomy" id="663609"/>
    <lineage>
        <taxon>Bacteria</taxon>
        <taxon>Bacillati</taxon>
        <taxon>Actinomycetota</taxon>
        <taxon>Actinomycetes</taxon>
        <taxon>Pseudonocardiales</taxon>
        <taxon>Pseudonocardiaceae</taxon>
        <taxon>Actinomycetospora</taxon>
    </lineage>
</organism>
<sequence length="254" mass="27106">MSTTSTTTDDLGGASAREASLLTALVGLARTLVSDYDVVDVLDQLTARCVELLDVDAAGLMLAGHDGGLEVMSSSSEQAHQLELHQLRDRQGPCVDAYRTGVGVHADDVAAHGHRWPEFAAHARELGIHGVHALPLRCNERAIGAMNLFTTTPRPFPDADVHAAQALADVATTVVLQHRTLGEAQLITEQLRTALDSRIIIEQAKGALAERGGLSADDAFARMRRHARRHHLKVTAVAQAVMSDAIDTAALLRG</sequence>
<dbReference type="GO" id="GO:0003723">
    <property type="term" value="F:RNA binding"/>
    <property type="evidence" value="ECO:0007669"/>
    <property type="project" value="InterPro"/>
</dbReference>
<dbReference type="InterPro" id="IPR005561">
    <property type="entry name" value="ANTAR"/>
</dbReference>
<accession>A0A2U1FL86</accession>
<evidence type="ECO:0000256" key="2">
    <source>
        <dbReference type="ARBA" id="ARBA00023163"/>
    </source>
</evidence>
<protein>
    <submittedName>
        <fullName evidence="4">GAF domain-containing protein</fullName>
    </submittedName>
</protein>
<keyword evidence="1" id="KW-0805">Transcription regulation</keyword>
<evidence type="ECO:0000313" key="4">
    <source>
        <dbReference type="EMBL" id="PVZ12944.1"/>
    </source>
</evidence>
<dbReference type="PROSITE" id="PS50921">
    <property type="entry name" value="ANTAR"/>
    <property type="match status" value="1"/>
</dbReference>
<dbReference type="SMART" id="SM00065">
    <property type="entry name" value="GAF"/>
    <property type="match status" value="1"/>
</dbReference>
<dbReference type="Gene3D" id="1.10.10.10">
    <property type="entry name" value="Winged helix-like DNA-binding domain superfamily/Winged helix DNA-binding domain"/>
    <property type="match status" value="1"/>
</dbReference>
<dbReference type="Proteomes" id="UP000245639">
    <property type="component" value="Unassembled WGS sequence"/>
</dbReference>
<dbReference type="Pfam" id="PF03861">
    <property type="entry name" value="ANTAR"/>
    <property type="match status" value="1"/>
</dbReference>
<dbReference type="SUPFAM" id="SSF55781">
    <property type="entry name" value="GAF domain-like"/>
    <property type="match status" value="1"/>
</dbReference>
<dbReference type="Gene3D" id="3.30.450.40">
    <property type="match status" value="1"/>
</dbReference>
<proteinExistence type="predicted"/>
<dbReference type="InterPro" id="IPR003018">
    <property type="entry name" value="GAF"/>
</dbReference>
<reference evidence="4 5" key="1">
    <citation type="submission" date="2018-04" db="EMBL/GenBank/DDBJ databases">
        <title>Genomic Encyclopedia of Type Strains, Phase IV (KMG-IV): sequencing the most valuable type-strain genomes for metagenomic binning, comparative biology and taxonomic classification.</title>
        <authorList>
            <person name="Goeker M."/>
        </authorList>
    </citation>
    <scope>NUCLEOTIDE SEQUENCE [LARGE SCALE GENOMIC DNA]</scope>
    <source>
        <strain evidence="4 5">DSM 45771</strain>
    </source>
</reference>